<dbReference type="RefSeq" id="WP_055581982.1">
    <property type="nucleotide sequence ID" value="NZ_LKTM01000391.1"/>
</dbReference>
<dbReference type="Pfam" id="PF20247">
    <property type="entry name" value="DUF6602"/>
    <property type="match status" value="1"/>
</dbReference>
<dbReference type="Proteomes" id="UP000051677">
    <property type="component" value="Unassembled WGS sequence"/>
</dbReference>
<reference evidence="2 3" key="1">
    <citation type="submission" date="2015-10" db="EMBL/GenBank/DDBJ databases">
        <title>Mycobacterium gordonae draft genome assembly.</title>
        <authorList>
            <person name="Ustinova V."/>
            <person name="Smirnova T."/>
            <person name="Blagodatskikh K."/>
            <person name="Varlamov D."/>
            <person name="Larionova E."/>
            <person name="Chernousova L."/>
        </authorList>
    </citation>
    <scope>NUCLEOTIDE SEQUENCE [LARGE SCALE GENOMIC DNA]</scope>
    <source>
        <strain evidence="2 3">CTRI 14-8773</strain>
    </source>
</reference>
<dbReference type="OrthoDB" id="4751277at2"/>
<sequence length="258" mass="28980">MNAISDFWARGGAELRASFERTRQAQKDSHIKGGANEQALARFLRENLGANRVALSSSIIDPSGAQSDEVDVAVVNQYQPLWTCDSNQVLIAHAVDAAYQVKARLSTEELRRAIRNARSVKQLVRPGGGQGRETFIAPADKPRFVDRIPYFIFAYTTNVTGEAAIKLLREELDGVPWYEQPDGIFVLDDWAAINVGDNDGMNRLWPAELRGLTLTHTDEQSALAQMLWTHCGFVPLIVYRAHPIRLYHPFPDRPSEHW</sequence>
<protein>
    <recommendedName>
        <fullName evidence="1">DUF6602 domain-containing protein</fullName>
    </recommendedName>
</protein>
<organism evidence="2 3">
    <name type="scientific">Mycobacterium gordonae</name>
    <dbReference type="NCBI Taxonomy" id="1778"/>
    <lineage>
        <taxon>Bacteria</taxon>
        <taxon>Bacillati</taxon>
        <taxon>Actinomycetota</taxon>
        <taxon>Actinomycetes</taxon>
        <taxon>Mycobacteriales</taxon>
        <taxon>Mycobacteriaceae</taxon>
        <taxon>Mycobacterium</taxon>
    </lineage>
</organism>
<evidence type="ECO:0000259" key="1">
    <source>
        <dbReference type="Pfam" id="PF20247"/>
    </source>
</evidence>
<name>A0A0Q2U2K2_MYCGO</name>
<proteinExistence type="predicted"/>
<evidence type="ECO:0000313" key="2">
    <source>
        <dbReference type="EMBL" id="KQH75040.1"/>
    </source>
</evidence>
<dbReference type="EMBL" id="LKTM01000391">
    <property type="protein sequence ID" value="KQH75040.1"/>
    <property type="molecule type" value="Genomic_DNA"/>
</dbReference>
<gene>
    <name evidence="2" type="ORF">AO501_19385</name>
</gene>
<accession>A0A0Q2U2K2</accession>
<feature type="domain" description="DUF6602" evidence="1">
    <location>
        <begin position="23"/>
        <end position="123"/>
    </location>
</feature>
<evidence type="ECO:0000313" key="3">
    <source>
        <dbReference type="Proteomes" id="UP000051677"/>
    </source>
</evidence>
<dbReference type="InterPro" id="IPR046537">
    <property type="entry name" value="DUF6602"/>
</dbReference>
<comment type="caution">
    <text evidence="2">The sequence shown here is derived from an EMBL/GenBank/DDBJ whole genome shotgun (WGS) entry which is preliminary data.</text>
</comment>
<dbReference type="CDD" id="cd21173">
    <property type="entry name" value="NucC-like"/>
    <property type="match status" value="1"/>
</dbReference>
<dbReference type="AlphaFoldDB" id="A0A0Q2U2K2"/>